<accession>A0A922FUC4</accession>
<proteinExistence type="predicted"/>
<evidence type="ECO:0000259" key="3">
    <source>
        <dbReference type="PROSITE" id="PS50089"/>
    </source>
</evidence>
<evidence type="ECO:0000313" key="5">
    <source>
        <dbReference type="Proteomes" id="UP000811246"/>
    </source>
</evidence>
<comment type="caution">
    <text evidence="4">The sequence shown here is derived from an EMBL/GenBank/DDBJ whole genome shotgun (WGS) entry which is preliminary data.</text>
</comment>
<dbReference type="EMBL" id="CM031826">
    <property type="protein sequence ID" value="KAG6728608.1"/>
    <property type="molecule type" value="Genomic_DNA"/>
</dbReference>
<name>A0A922FUC4_CARIL</name>
<feature type="transmembrane region" description="Helical" evidence="2">
    <location>
        <begin position="16"/>
        <end position="34"/>
    </location>
</feature>
<reference evidence="4" key="1">
    <citation type="submission" date="2021-01" db="EMBL/GenBank/DDBJ databases">
        <authorList>
            <person name="Lovell J.T."/>
            <person name="Bentley N."/>
            <person name="Bhattarai G."/>
            <person name="Jenkins J.W."/>
            <person name="Sreedasyam A."/>
            <person name="Alarcon Y."/>
            <person name="Bock C."/>
            <person name="Boston L."/>
            <person name="Carlson J."/>
            <person name="Cervantes K."/>
            <person name="Clermont K."/>
            <person name="Krom N."/>
            <person name="Kubenka K."/>
            <person name="Mamidi S."/>
            <person name="Mattison C."/>
            <person name="Monteros M."/>
            <person name="Pisani C."/>
            <person name="Plott C."/>
            <person name="Rajasekar S."/>
            <person name="Rhein H.S."/>
            <person name="Rohla C."/>
            <person name="Song M."/>
            <person name="Hilaire R.S."/>
            <person name="Shu S."/>
            <person name="Wells L."/>
            <person name="Wang X."/>
            <person name="Webber J."/>
            <person name="Heerema R.J."/>
            <person name="Klein P."/>
            <person name="Conner P."/>
            <person name="Grauke L."/>
            <person name="Grimwood J."/>
            <person name="Schmutz J."/>
            <person name="Randall J.J."/>
        </authorList>
    </citation>
    <scope>NUCLEOTIDE SEQUENCE</scope>
    <source>
        <tissue evidence="4">Leaf</tissue>
    </source>
</reference>
<evidence type="ECO:0000256" key="1">
    <source>
        <dbReference type="PROSITE-ProRule" id="PRU00175"/>
    </source>
</evidence>
<keyword evidence="2" id="KW-0472">Membrane</keyword>
<organism evidence="4 5">
    <name type="scientific">Carya illinoinensis</name>
    <name type="common">Pecan</name>
    <dbReference type="NCBI Taxonomy" id="32201"/>
    <lineage>
        <taxon>Eukaryota</taxon>
        <taxon>Viridiplantae</taxon>
        <taxon>Streptophyta</taxon>
        <taxon>Embryophyta</taxon>
        <taxon>Tracheophyta</taxon>
        <taxon>Spermatophyta</taxon>
        <taxon>Magnoliopsida</taxon>
        <taxon>eudicotyledons</taxon>
        <taxon>Gunneridae</taxon>
        <taxon>Pentapetalae</taxon>
        <taxon>rosids</taxon>
        <taxon>fabids</taxon>
        <taxon>Fagales</taxon>
        <taxon>Juglandaceae</taxon>
        <taxon>Carya</taxon>
    </lineage>
</organism>
<keyword evidence="1" id="KW-0863">Zinc-finger</keyword>
<dbReference type="Proteomes" id="UP000811246">
    <property type="component" value="Chromosome 2"/>
</dbReference>
<gene>
    <name evidence="4" type="ORF">I3842_02G180200</name>
</gene>
<keyword evidence="2" id="KW-0812">Transmembrane</keyword>
<dbReference type="GO" id="GO:0016567">
    <property type="term" value="P:protein ubiquitination"/>
    <property type="evidence" value="ECO:0007669"/>
    <property type="project" value="TreeGrafter"/>
</dbReference>
<dbReference type="PANTHER" id="PTHR45676:SF177">
    <property type="entry name" value="RING-TYPE E3 UBIQUITIN TRANSFERASE"/>
    <property type="match status" value="1"/>
</dbReference>
<sequence>MADGGIFTLTYENFRVILFVVGSAAVVITLYQCIAITRHARQRSVPETTTEITSTSIDTSMAQLIPAHKCQKSVSSVGEDGTCAVCLCEFEDDEELTLPACRHSFHVPCIDMWLYSHSTCPICRSKATPQPPTFHLAEDLGSDQLIIRDLPTPNAIGNNSNNLHLVTLTSSTVKLHLNEDLHSSRYHASP</sequence>
<protein>
    <recommendedName>
        <fullName evidence="3">RING-type domain-containing protein</fullName>
    </recommendedName>
</protein>
<keyword evidence="1" id="KW-0479">Metal-binding</keyword>
<dbReference type="AlphaFoldDB" id="A0A922FUC4"/>
<dbReference type="SMART" id="SM00184">
    <property type="entry name" value="RING"/>
    <property type="match status" value="1"/>
</dbReference>
<dbReference type="InterPro" id="IPR001841">
    <property type="entry name" value="Znf_RING"/>
</dbReference>
<feature type="domain" description="RING-type" evidence="3">
    <location>
        <begin position="83"/>
        <end position="124"/>
    </location>
</feature>
<dbReference type="CDD" id="cd16461">
    <property type="entry name" value="RING-H2_EL5-like"/>
    <property type="match status" value="1"/>
</dbReference>
<dbReference type="PANTHER" id="PTHR45676">
    <property type="entry name" value="RING-H2 FINGER PROTEIN ATL51-RELATED"/>
    <property type="match status" value="1"/>
</dbReference>
<keyword evidence="1" id="KW-0862">Zinc</keyword>
<dbReference type="PROSITE" id="PS50089">
    <property type="entry name" value="ZF_RING_2"/>
    <property type="match status" value="1"/>
</dbReference>
<keyword evidence="2" id="KW-1133">Transmembrane helix</keyword>
<evidence type="ECO:0000256" key="2">
    <source>
        <dbReference type="SAM" id="Phobius"/>
    </source>
</evidence>
<dbReference type="GO" id="GO:0008270">
    <property type="term" value="F:zinc ion binding"/>
    <property type="evidence" value="ECO:0007669"/>
    <property type="project" value="UniProtKB-KW"/>
</dbReference>
<dbReference type="Pfam" id="PF13639">
    <property type="entry name" value="zf-RING_2"/>
    <property type="match status" value="1"/>
</dbReference>
<evidence type="ECO:0000313" key="4">
    <source>
        <dbReference type="EMBL" id="KAG6728608.1"/>
    </source>
</evidence>